<dbReference type="InterPro" id="IPR039424">
    <property type="entry name" value="SBP_5"/>
</dbReference>
<evidence type="ECO:0000313" key="6">
    <source>
        <dbReference type="Proteomes" id="UP001596408"/>
    </source>
</evidence>
<dbReference type="Gene3D" id="3.10.105.10">
    <property type="entry name" value="Dipeptide-binding Protein, Domain 3"/>
    <property type="match status" value="1"/>
</dbReference>
<gene>
    <name evidence="5" type="ORF">ACFQEV_17495</name>
</gene>
<evidence type="ECO:0000313" key="5">
    <source>
        <dbReference type="EMBL" id="MFC6826773.1"/>
    </source>
</evidence>
<dbReference type="PANTHER" id="PTHR30290">
    <property type="entry name" value="PERIPLASMIC BINDING COMPONENT OF ABC TRANSPORTER"/>
    <property type="match status" value="1"/>
</dbReference>
<comment type="similarity">
    <text evidence="1">Belongs to the bacterial solute-binding protein 5 family.</text>
</comment>
<proteinExistence type="inferred from homology"/>
<dbReference type="Pfam" id="PF00496">
    <property type="entry name" value="SBP_bac_5"/>
    <property type="match status" value="1"/>
</dbReference>
<organism evidence="5 6">
    <name type="scientific">Halopelagius fulvigenes</name>
    <dbReference type="NCBI Taxonomy" id="1198324"/>
    <lineage>
        <taxon>Archaea</taxon>
        <taxon>Methanobacteriati</taxon>
        <taxon>Methanobacteriota</taxon>
        <taxon>Stenosarchaea group</taxon>
        <taxon>Halobacteria</taxon>
        <taxon>Halobacteriales</taxon>
        <taxon>Haloferacaceae</taxon>
    </lineage>
</organism>
<dbReference type="RefSeq" id="WP_379698831.1">
    <property type="nucleotide sequence ID" value="NZ_JBHSXH010000015.1"/>
</dbReference>
<reference evidence="5 6" key="1">
    <citation type="journal article" date="2019" name="Int. J. Syst. Evol. Microbiol.">
        <title>The Global Catalogue of Microorganisms (GCM) 10K type strain sequencing project: providing services to taxonomists for standard genome sequencing and annotation.</title>
        <authorList>
            <consortium name="The Broad Institute Genomics Platform"/>
            <consortium name="The Broad Institute Genome Sequencing Center for Infectious Disease"/>
            <person name="Wu L."/>
            <person name="Ma J."/>
        </authorList>
    </citation>
    <scope>NUCLEOTIDE SEQUENCE [LARGE SCALE GENOMIC DNA]</scope>
    <source>
        <strain evidence="5 6">YIM 94188</strain>
    </source>
</reference>
<dbReference type="PANTHER" id="PTHR30290:SF9">
    <property type="entry name" value="OLIGOPEPTIDE-BINDING PROTEIN APPA"/>
    <property type="match status" value="1"/>
</dbReference>
<name>A0ABD5U6P9_9EURY</name>
<comment type="caution">
    <text evidence="5">The sequence shown here is derived from an EMBL/GenBank/DDBJ whole genome shotgun (WGS) entry which is preliminary data.</text>
</comment>
<dbReference type="EMBL" id="JBHSXH010000015">
    <property type="protein sequence ID" value="MFC6826773.1"/>
    <property type="molecule type" value="Genomic_DNA"/>
</dbReference>
<keyword evidence="3" id="KW-0732">Signal</keyword>
<dbReference type="InterPro" id="IPR030678">
    <property type="entry name" value="Peptide/Ni-bd"/>
</dbReference>
<evidence type="ECO:0000256" key="1">
    <source>
        <dbReference type="ARBA" id="ARBA00005695"/>
    </source>
</evidence>
<dbReference type="InterPro" id="IPR006311">
    <property type="entry name" value="TAT_signal"/>
</dbReference>
<keyword evidence="2" id="KW-0813">Transport</keyword>
<sequence>MTEENPTLGRRDALRGIAVAAGTALSGCSAEAVPGNDSGEQLRYSMVLPPITLDPIEMTDAWSAKAANLVFQGLYAYDRGMNRVPVLAAGEPTVSDDGKTYTVSLAEGATFQDGTDVTAEDVKYTYEAPIAEESPNAWQVEMLESIETPDERTVRFELSHPYPAFEYALTRKVVPKSVREQNATMFGKRPDSTVGSGPYRPKVFKRGKYVYLNRWHDFWGDGGAKIERVKLINTHAGLARSMALKTGQSDIAERIQPKLWKATRKMPSVSIVQRPSFSSYFLAFNCGTEPTADPKVREAIDYLVSMDKFVEHIVGEGGERQPSPLPNRLAKAWNFPLDEWRAIPHDKNAEKAKVLFEEAGVKNWSPKIVVPHNDKMREKLANAVAHGLKNAGFRRARVVKHHWKKFRETVTSGNKTEYEMYVGSWAGGPDPDTYLYPLFHWSQEDATNGTFYHEESVMENIRRARRTRKREKRRTLYEEAITTLLEDRVHLPAFTLDNSFGVKRHVRDFEVHPMAQYNPSLLGGRGGDGPVRLRD</sequence>
<dbReference type="Proteomes" id="UP001596408">
    <property type="component" value="Unassembled WGS sequence"/>
</dbReference>
<evidence type="ECO:0000259" key="4">
    <source>
        <dbReference type="Pfam" id="PF00496"/>
    </source>
</evidence>
<dbReference type="AlphaFoldDB" id="A0ABD5U6P9"/>
<dbReference type="GO" id="GO:0042597">
    <property type="term" value="C:periplasmic space"/>
    <property type="evidence" value="ECO:0007669"/>
    <property type="project" value="UniProtKB-ARBA"/>
</dbReference>
<protein>
    <submittedName>
        <fullName evidence="5">ABC transporter substrate-binding protein</fullName>
    </submittedName>
</protein>
<dbReference type="PIRSF" id="PIRSF002741">
    <property type="entry name" value="MppA"/>
    <property type="match status" value="1"/>
</dbReference>
<dbReference type="Gene3D" id="3.90.76.10">
    <property type="entry name" value="Dipeptide-binding Protein, Domain 1"/>
    <property type="match status" value="1"/>
</dbReference>
<dbReference type="PROSITE" id="PS51318">
    <property type="entry name" value="TAT"/>
    <property type="match status" value="1"/>
</dbReference>
<dbReference type="Gene3D" id="3.40.190.10">
    <property type="entry name" value="Periplasmic binding protein-like II"/>
    <property type="match status" value="1"/>
</dbReference>
<dbReference type="InterPro" id="IPR000914">
    <property type="entry name" value="SBP_5_dom"/>
</dbReference>
<evidence type="ECO:0000256" key="3">
    <source>
        <dbReference type="ARBA" id="ARBA00022729"/>
    </source>
</evidence>
<feature type="domain" description="Solute-binding protein family 5" evidence="4">
    <location>
        <begin position="84"/>
        <end position="443"/>
    </location>
</feature>
<evidence type="ECO:0000256" key="2">
    <source>
        <dbReference type="ARBA" id="ARBA00022448"/>
    </source>
</evidence>
<dbReference type="CDD" id="cd00995">
    <property type="entry name" value="PBP2_NikA_DppA_OppA_like"/>
    <property type="match status" value="1"/>
</dbReference>
<dbReference type="SUPFAM" id="SSF53850">
    <property type="entry name" value="Periplasmic binding protein-like II"/>
    <property type="match status" value="1"/>
</dbReference>
<keyword evidence="6" id="KW-1185">Reference proteome</keyword>
<accession>A0ABD5U6P9</accession>